<dbReference type="Pfam" id="PF01035">
    <property type="entry name" value="DNA_binding_1"/>
    <property type="match status" value="1"/>
</dbReference>
<feature type="domain" description="Methylated-DNA-[protein]-cysteine S-methyltransferase DNA binding" evidence="9">
    <location>
        <begin position="90"/>
        <end position="169"/>
    </location>
</feature>
<keyword evidence="4 8" id="KW-0808">Transferase</keyword>
<dbReference type="EMBL" id="CP036433">
    <property type="protein sequence ID" value="QDU93665.1"/>
    <property type="molecule type" value="Genomic_DNA"/>
</dbReference>
<dbReference type="InterPro" id="IPR036388">
    <property type="entry name" value="WH-like_DNA-bd_sf"/>
</dbReference>
<comment type="function">
    <text evidence="8">Involved in the cellular defense against the biological effects of O6-methylguanine (O6-MeG) and O4-methylthymine (O4-MeT) in DNA. Repairs the methylated nucleobase in DNA by stoichiometrically transferring the methyl group to a cysteine residue in the enzyme. This is a suicide reaction: the enzyme is irreversibly inactivated.</text>
</comment>
<evidence type="ECO:0000256" key="3">
    <source>
        <dbReference type="ARBA" id="ARBA00022603"/>
    </source>
</evidence>
<comment type="subcellular location">
    <subcellularLocation>
        <location evidence="8">Cytoplasm</location>
    </subcellularLocation>
</comment>
<evidence type="ECO:0000256" key="6">
    <source>
        <dbReference type="ARBA" id="ARBA00023204"/>
    </source>
</evidence>
<proteinExistence type="inferred from homology"/>
<dbReference type="OrthoDB" id="9783680at2"/>
<evidence type="ECO:0000256" key="2">
    <source>
        <dbReference type="ARBA" id="ARBA00008711"/>
    </source>
</evidence>
<dbReference type="GO" id="GO:0003908">
    <property type="term" value="F:methylated-DNA-[protein]-cysteine S-methyltransferase activity"/>
    <property type="evidence" value="ECO:0007669"/>
    <property type="project" value="UniProtKB-UniRule"/>
</dbReference>
<evidence type="ECO:0000259" key="9">
    <source>
        <dbReference type="Pfam" id="PF01035"/>
    </source>
</evidence>
<dbReference type="Gene3D" id="1.10.10.10">
    <property type="entry name" value="Winged helix-like DNA-binding domain superfamily/Winged helix DNA-binding domain"/>
    <property type="match status" value="1"/>
</dbReference>
<dbReference type="EC" id="2.1.1.63" evidence="8"/>
<dbReference type="InterPro" id="IPR036217">
    <property type="entry name" value="MethylDNA_cys_MeTrfase_DNAb"/>
</dbReference>
<gene>
    <name evidence="10" type="primary">ogt_2</name>
    <name evidence="10" type="ORF">Pla8534_14460</name>
</gene>
<comment type="similarity">
    <text evidence="2 8">Belongs to the MGMT family.</text>
</comment>
<dbReference type="GO" id="GO:0005737">
    <property type="term" value="C:cytoplasm"/>
    <property type="evidence" value="ECO:0007669"/>
    <property type="project" value="UniProtKB-SubCell"/>
</dbReference>
<dbReference type="SUPFAM" id="SSF46767">
    <property type="entry name" value="Methylated DNA-protein cysteine methyltransferase, C-terminal domain"/>
    <property type="match status" value="1"/>
</dbReference>
<evidence type="ECO:0000256" key="8">
    <source>
        <dbReference type="HAMAP-Rule" id="MF_00772"/>
    </source>
</evidence>
<protein>
    <recommendedName>
        <fullName evidence="8">Methylated-DNA--protein-cysteine methyltransferase</fullName>
        <ecNumber evidence="8">2.1.1.63</ecNumber>
    </recommendedName>
    <alternativeName>
        <fullName evidence="8">6-O-methylguanine-DNA methyltransferase</fullName>
        <shortName evidence="8">MGMT</shortName>
    </alternativeName>
    <alternativeName>
        <fullName evidence="8">O-6-methylguanine-DNA-alkyltransferase</fullName>
    </alternativeName>
</protein>
<dbReference type="RefSeq" id="WP_145050736.1">
    <property type="nucleotide sequence ID" value="NZ_CP036433.1"/>
</dbReference>
<dbReference type="AlphaFoldDB" id="A0A518DPA3"/>
<dbReference type="GO" id="GO:0032259">
    <property type="term" value="P:methylation"/>
    <property type="evidence" value="ECO:0007669"/>
    <property type="project" value="UniProtKB-KW"/>
</dbReference>
<dbReference type="InterPro" id="IPR036631">
    <property type="entry name" value="MGMT_N_sf"/>
</dbReference>
<dbReference type="InterPro" id="IPR014048">
    <property type="entry name" value="MethylDNA_cys_MeTrfase_DNA-bd"/>
</dbReference>
<keyword evidence="3 8" id="KW-0489">Methyltransferase</keyword>
<dbReference type="InterPro" id="IPR023546">
    <property type="entry name" value="MGMT"/>
</dbReference>
<feature type="active site" description="Nucleophile; methyl group acceptor" evidence="8">
    <location>
        <position position="141"/>
    </location>
</feature>
<comment type="catalytic activity">
    <reaction evidence="7 8">
        <text>a 6-O-methyl-2'-deoxyguanosine in DNA + L-cysteinyl-[protein] = S-methyl-L-cysteinyl-[protein] + a 2'-deoxyguanosine in DNA</text>
        <dbReference type="Rhea" id="RHEA:24000"/>
        <dbReference type="Rhea" id="RHEA-COMP:10131"/>
        <dbReference type="Rhea" id="RHEA-COMP:10132"/>
        <dbReference type="Rhea" id="RHEA-COMP:11367"/>
        <dbReference type="Rhea" id="RHEA-COMP:11368"/>
        <dbReference type="ChEBI" id="CHEBI:29950"/>
        <dbReference type="ChEBI" id="CHEBI:82612"/>
        <dbReference type="ChEBI" id="CHEBI:85445"/>
        <dbReference type="ChEBI" id="CHEBI:85448"/>
        <dbReference type="EC" id="2.1.1.63"/>
    </reaction>
</comment>
<keyword evidence="8" id="KW-0963">Cytoplasm</keyword>
<dbReference type="PANTHER" id="PTHR10815">
    <property type="entry name" value="METHYLATED-DNA--PROTEIN-CYSTEINE METHYLTRANSFERASE"/>
    <property type="match status" value="1"/>
</dbReference>
<evidence type="ECO:0000256" key="4">
    <source>
        <dbReference type="ARBA" id="ARBA00022679"/>
    </source>
</evidence>
<evidence type="ECO:0000256" key="7">
    <source>
        <dbReference type="ARBA" id="ARBA00049348"/>
    </source>
</evidence>
<dbReference type="Proteomes" id="UP000317648">
    <property type="component" value="Chromosome"/>
</dbReference>
<comment type="miscellaneous">
    <text evidence="8">This enzyme catalyzes only one turnover and therefore is not strictly catalytic. According to one definition, an enzyme is a biocatalyst that acts repeatedly and over many reaction cycles.</text>
</comment>
<accession>A0A518DPA3</accession>
<evidence type="ECO:0000256" key="5">
    <source>
        <dbReference type="ARBA" id="ARBA00022763"/>
    </source>
</evidence>
<dbReference type="NCBIfam" id="TIGR00589">
    <property type="entry name" value="ogt"/>
    <property type="match status" value="1"/>
</dbReference>
<sequence>MNGELLWLDSLETPTGRVLVVTDQKDRLRAVDWDDYRPRMERLLLRYGGNDELQEREPPGESAACRAIRAYFAGDLQACDALDLAVQGTEFQQAVWRELRAIPPGQTLSYGELATRIGRPGAARAVGMANGSNPTPIVAPCHRVIGANASLTGFGGGLERKRWLLAHEQAVPVAR</sequence>
<dbReference type="PANTHER" id="PTHR10815:SF5">
    <property type="entry name" value="METHYLATED-DNA--PROTEIN-CYSTEINE METHYLTRANSFERASE"/>
    <property type="match status" value="1"/>
</dbReference>
<dbReference type="FunFam" id="1.10.10.10:FF:000214">
    <property type="entry name" value="Methylated-DNA--protein-cysteine methyltransferase"/>
    <property type="match status" value="1"/>
</dbReference>
<reference evidence="10 11" key="1">
    <citation type="submission" date="2019-02" db="EMBL/GenBank/DDBJ databases">
        <title>Deep-cultivation of Planctomycetes and their phenomic and genomic characterization uncovers novel biology.</title>
        <authorList>
            <person name="Wiegand S."/>
            <person name="Jogler M."/>
            <person name="Boedeker C."/>
            <person name="Pinto D."/>
            <person name="Vollmers J."/>
            <person name="Rivas-Marin E."/>
            <person name="Kohn T."/>
            <person name="Peeters S.H."/>
            <person name="Heuer A."/>
            <person name="Rast P."/>
            <person name="Oberbeckmann S."/>
            <person name="Bunk B."/>
            <person name="Jeske O."/>
            <person name="Meyerdierks A."/>
            <person name="Storesund J.E."/>
            <person name="Kallscheuer N."/>
            <person name="Luecker S."/>
            <person name="Lage O.M."/>
            <person name="Pohl T."/>
            <person name="Merkel B.J."/>
            <person name="Hornburger P."/>
            <person name="Mueller R.-W."/>
            <person name="Bruemmer F."/>
            <person name="Labrenz M."/>
            <person name="Spormann A.M."/>
            <person name="Op den Camp H."/>
            <person name="Overmann J."/>
            <person name="Amann R."/>
            <person name="Jetten M.S.M."/>
            <person name="Mascher T."/>
            <person name="Medema M.H."/>
            <person name="Devos D.P."/>
            <person name="Kaster A.-K."/>
            <person name="Ovreas L."/>
            <person name="Rohde M."/>
            <person name="Galperin M.Y."/>
            <person name="Jogler C."/>
        </authorList>
    </citation>
    <scope>NUCLEOTIDE SEQUENCE [LARGE SCALE GENOMIC DNA]</scope>
    <source>
        <strain evidence="10 11">Pla85_3_4</strain>
    </source>
</reference>
<organism evidence="10 11">
    <name type="scientific">Lignipirellula cremea</name>
    <dbReference type="NCBI Taxonomy" id="2528010"/>
    <lineage>
        <taxon>Bacteria</taxon>
        <taxon>Pseudomonadati</taxon>
        <taxon>Planctomycetota</taxon>
        <taxon>Planctomycetia</taxon>
        <taxon>Pirellulales</taxon>
        <taxon>Pirellulaceae</taxon>
        <taxon>Lignipirellula</taxon>
    </lineage>
</organism>
<keyword evidence="6 8" id="KW-0234">DNA repair</keyword>
<keyword evidence="5 8" id="KW-0227">DNA damage</keyword>
<dbReference type="KEGG" id="lcre:Pla8534_14460"/>
<evidence type="ECO:0000256" key="1">
    <source>
        <dbReference type="ARBA" id="ARBA00001286"/>
    </source>
</evidence>
<dbReference type="CDD" id="cd06445">
    <property type="entry name" value="ATase"/>
    <property type="match status" value="1"/>
</dbReference>
<evidence type="ECO:0000313" key="11">
    <source>
        <dbReference type="Proteomes" id="UP000317648"/>
    </source>
</evidence>
<evidence type="ECO:0000313" key="10">
    <source>
        <dbReference type="EMBL" id="QDU93665.1"/>
    </source>
</evidence>
<dbReference type="HAMAP" id="MF_00772">
    <property type="entry name" value="OGT"/>
    <property type="match status" value="1"/>
</dbReference>
<keyword evidence="11" id="KW-1185">Reference proteome</keyword>
<comment type="catalytic activity">
    <reaction evidence="1 8">
        <text>a 4-O-methyl-thymidine in DNA + L-cysteinyl-[protein] = a thymidine in DNA + S-methyl-L-cysteinyl-[protein]</text>
        <dbReference type="Rhea" id="RHEA:53428"/>
        <dbReference type="Rhea" id="RHEA-COMP:10131"/>
        <dbReference type="Rhea" id="RHEA-COMP:10132"/>
        <dbReference type="Rhea" id="RHEA-COMP:13555"/>
        <dbReference type="Rhea" id="RHEA-COMP:13556"/>
        <dbReference type="ChEBI" id="CHEBI:29950"/>
        <dbReference type="ChEBI" id="CHEBI:82612"/>
        <dbReference type="ChEBI" id="CHEBI:137386"/>
        <dbReference type="ChEBI" id="CHEBI:137387"/>
        <dbReference type="EC" id="2.1.1.63"/>
    </reaction>
</comment>
<dbReference type="GO" id="GO:0006307">
    <property type="term" value="P:DNA alkylation repair"/>
    <property type="evidence" value="ECO:0007669"/>
    <property type="project" value="UniProtKB-UniRule"/>
</dbReference>
<dbReference type="SUPFAM" id="SSF53155">
    <property type="entry name" value="Methylated DNA-protein cysteine methyltransferase domain"/>
    <property type="match status" value="1"/>
</dbReference>
<name>A0A518DPA3_9BACT</name>